<dbReference type="AlphaFoldDB" id="A0A1I2IZ67"/>
<feature type="domain" description="Integrase catalytic" evidence="1">
    <location>
        <begin position="18"/>
        <end position="83"/>
    </location>
</feature>
<dbReference type="Proteomes" id="UP000198964">
    <property type="component" value="Unassembled WGS sequence"/>
</dbReference>
<proteinExistence type="predicted"/>
<sequence>IQYACTEFKELLASNPFVTQSMSRKGDCWDNAVAESFFKTLKTEWIYRNKYATKKQARVSVFEYIETWYNTQRTHSALNYLSPVEFAELINKQKLAA</sequence>
<reference evidence="2 3" key="1">
    <citation type="submission" date="2016-10" db="EMBL/GenBank/DDBJ databases">
        <authorList>
            <person name="de Groot N.N."/>
        </authorList>
    </citation>
    <scope>NUCLEOTIDE SEQUENCE [LARGE SCALE GENOMIC DNA]</scope>
    <source>
        <strain evidence="2 3">CGMCC 1.9156</strain>
    </source>
</reference>
<dbReference type="InterPro" id="IPR036397">
    <property type="entry name" value="RNaseH_sf"/>
</dbReference>
<dbReference type="SUPFAM" id="SSF53098">
    <property type="entry name" value="Ribonuclease H-like"/>
    <property type="match status" value="1"/>
</dbReference>
<dbReference type="PANTHER" id="PTHR46889:SF4">
    <property type="entry name" value="TRANSPOSASE INSO FOR INSERTION SEQUENCE ELEMENT IS911B-RELATED"/>
    <property type="match status" value="1"/>
</dbReference>
<dbReference type="Pfam" id="PF13683">
    <property type="entry name" value="rve_3"/>
    <property type="match status" value="1"/>
</dbReference>
<dbReference type="InterPro" id="IPR001584">
    <property type="entry name" value="Integrase_cat-core"/>
</dbReference>
<dbReference type="InterPro" id="IPR050900">
    <property type="entry name" value="Transposase_IS3/IS150/IS904"/>
</dbReference>
<dbReference type="GO" id="GO:0015074">
    <property type="term" value="P:DNA integration"/>
    <property type="evidence" value="ECO:0007669"/>
    <property type="project" value="InterPro"/>
</dbReference>
<dbReference type="InterPro" id="IPR012337">
    <property type="entry name" value="RNaseH-like_sf"/>
</dbReference>
<evidence type="ECO:0000259" key="1">
    <source>
        <dbReference type="Pfam" id="PF13683"/>
    </source>
</evidence>
<evidence type="ECO:0000313" key="3">
    <source>
        <dbReference type="Proteomes" id="UP000198964"/>
    </source>
</evidence>
<dbReference type="RefSeq" id="WP_170846958.1">
    <property type="nucleotide sequence ID" value="NZ_FONW01000007.1"/>
</dbReference>
<name>A0A1I2IZ67_9BACT</name>
<dbReference type="EMBL" id="FONW01000007">
    <property type="protein sequence ID" value="SFF46307.1"/>
    <property type="molecule type" value="Genomic_DNA"/>
</dbReference>
<dbReference type="PANTHER" id="PTHR46889">
    <property type="entry name" value="TRANSPOSASE INSF FOR INSERTION SEQUENCE IS3B-RELATED"/>
    <property type="match status" value="1"/>
</dbReference>
<protein>
    <submittedName>
        <fullName evidence="2">Integrase core domain-containing protein</fullName>
    </submittedName>
</protein>
<keyword evidence="3" id="KW-1185">Reference proteome</keyword>
<accession>A0A1I2IZ67</accession>
<feature type="non-terminal residue" evidence="2">
    <location>
        <position position="1"/>
    </location>
</feature>
<organism evidence="2 3">
    <name type="scientific">Sunxiuqinia elliptica</name>
    <dbReference type="NCBI Taxonomy" id="655355"/>
    <lineage>
        <taxon>Bacteria</taxon>
        <taxon>Pseudomonadati</taxon>
        <taxon>Bacteroidota</taxon>
        <taxon>Bacteroidia</taxon>
        <taxon>Marinilabiliales</taxon>
        <taxon>Prolixibacteraceae</taxon>
        <taxon>Sunxiuqinia</taxon>
    </lineage>
</organism>
<evidence type="ECO:0000313" key="2">
    <source>
        <dbReference type="EMBL" id="SFF46307.1"/>
    </source>
</evidence>
<gene>
    <name evidence="2" type="ORF">SAMN05216283_1071</name>
</gene>
<dbReference type="GO" id="GO:0003676">
    <property type="term" value="F:nucleic acid binding"/>
    <property type="evidence" value="ECO:0007669"/>
    <property type="project" value="InterPro"/>
</dbReference>
<dbReference type="Gene3D" id="3.30.420.10">
    <property type="entry name" value="Ribonuclease H-like superfamily/Ribonuclease H"/>
    <property type="match status" value="1"/>
</dbReference>